<dbReference type="PROSITE" id="PS51257">
    <property type="entry name" value="PROKAR_LIPOPROTEIN"/>
    <property type="match status" value="1"/>
</dbReference>
<dbReference type="EMBL" id="FNYH01000002">
    <property type="protein sequence ID" value="SEI47939.1"/>
    <property type="molecule type" value="Genomic_DNA"/>
</dbReference>
<evidence type="ECO:0000313" key="2">
    <source>
        <dbReference type="Proteomes" id="UP000242999"/>
    </source>
</evidence>
<dbReference type="InterPro" id="IPR007446">
    <property type="entry name" value="PilP"/>
</dbReference>
<dbReference type="Pfam" id="PF04351">
    <property type="entry name" value="PilP"/>
    <property type="match status" value="1"/>
</dbReference>
<dbReference type="Proteomes" id="UP000242999">
    <property type="component" value="Unassembled WGS sequence"/>
</dbReference>
<dbReference type="PIRSF" id="PIRSF016481">
    <property type="entry name" value="Pilus_assembly_PilP"/>
    <property type="match status" value="1"/>
</dbReference>
<keyword evidence="2" id="KW-1185">Reference proteome</keyword>
<protein>
    <submittedName>
        <fullName evidence="1">Type IV pilus assembly protein PilP</fullName>
    </submittedName>
</protein>
<dbReference type="AlphaFoldDB" id="A0A1H6QWE7"/>
<gene>
    <name evidence="1" type="ORF">SAMN05421831_102263</name>
</gene>
<dbReference type="STRING" id="64971.SAMN05421831_102263"/>
<accession>A0A1H6QWE7</accession>
<dbReference type="Gene3D" id="2.30.30.830">
    <property type="match status" value="1"/>
</dbReference>
<sequence>MSLRLTNSDFISRCGLSMLLITSLSGCANQDELTKLERELDQIRQQPRGRIEPLPEFTQYQAFTYEAGKYRSPFEPDVPVEVQETPPETNVRPDPTRIRETLEAFALHDLTFVGTLEMIEQKRVWALFRDPQGSVHQVTLNNYIGQDHGRILYISANQVDLVEIVSNGQGGWIERTRSIQLNEGTPNDTN</sequence>
<organism evidence="1 2">
    <name type="scientific">Allopseudospirillum japonicum</name>
    <dbReference type="NCBI Taxonomy" id="64971"/>
    <lineage>
        <taxon>Bacteria</taxon>
        <taxon>Pseudomonadati</taxon>
        <taxon>Pseudomonadota</taxon>
        <taxon>Gammaproteobacteria</taxon>
        <taxon>Oceanospirillales</taxon>
        <taxon>Oceanospirillaceae</taxon>
        <taxon>Allopseudospirillum</taxon>
    </lineage>
</organism>
<proteinExistence type="predicted"/>
<evidence type="ECO:0000313" key="1">
    <source>
        <dbReference type="EMBL" id="SEI47939.1"/>
    </source>
</evidence>
<dbReference type="RefSeq" id="WP_177166774.1">
    <property type="nucleotide sequence ID" value="NZ_FNYH01000002.1"/>
</dbReference>
<reference evidence="2" key="1">
    <citation type="submission" date="2016-10" db="EMBL/GenBank/DDBJ databases">
        <authorList>
            <person name="Varghese N."/>
            <person name="Submissions S."/>
        </authorList>
    </citation>
    <scope>NUCLEOTIDE SEQUENCE [LARGE SCALE GENOMIC DNA]</scope>
    <source>
        <strain evidence="2">DSM 7165</strain>
    </source>
</reference>
<name>A0A1H6QWE7_9GAMM</name>